<dbReference type="EMBL" id="JAKJXP020000016">
    <property type="protein sequence ID" value="KAK7755005.1"/>
    <property type="molecule type" value="Genomic_DNA"/>
</dbReference>
<name>A0AAN9UZ83_9PEZI</name>
<keyword evidence="3" id="KW-1185">Reference proteome</keyword>
<evidence type="ECO:0000313" key="3">
    <source>
        <dbReference type="Proteomes" id="UP001320420"/>
    </source>
</evidence>
<evidence type="ECO:0000313" key="2">
    <source>
        <dbReference type="EMBL" id="KAK7755005.1"/>
    </source>
</evidence>
<protein>
    <submittedName>
        <fullName evidence="2">Uncharacterized protein</fullName>
    </submittedName>
</protein>
<keyword evidence="1" id="KW-0732">Signal</keyword>
<reference evidence="2 3" key="1">
    <citation type="submission" date="2024-02" db="EMBL/GenBank/DDBJ databases">
        <title>De novo assembly and annotation of 12 fungi associated with fruit tree decline syndrome in Ontario, Canada.</title>
        <authorList>
            <person name="Sulman M."/>
            <person name="Ellouze W."/>
            <person name="Ilyukhin E."/>
        </authorList>
    </citation>
    <scope>NUCLEOTIDE SEQUENCE [LARGE SCALE GENOMIC DNA]</scope>
    <source>
        <strain evidence="2 3">M11/M66-122</strain>
    </source>
</reference>
<organism evidence="2 3">
    <name type="scientific">Diatrype stigma</name>
    <dbReference type="NCBI Taxonomy" id="117547"/>
    <lineage>
        <taxon>Eukaryota</taxon>
        <taxon>Fungi</taxon>
        <taxon>Dikarya</taxon>
        <taxon>Ascomycota</taxon>
        <taxon>Pezizomycotina</taxon>
        <taxon>Sordariomycetes</taxon>
        <taxon>Xylariomycetidae</taxon>
        <taxon>Xylariales</taxon>
        <taxon>Diatrypaceae</taxon>
        <taxon>Diatrype</taxon>
    </lineage>
</organism>
<dbReference type="Proteomes" id="UP001320420">
    <property type="component" value="Unassembled WGS sequence"/>
</dbReference>
<gene>
    <name evidence="2" type="ORF">SLS62_003089</name>
</gene>
<evidence type="ECO:0000256" key="1">
    <source>
        <dbReference type="SAM" id="SignalP"/>
    </source>
</evidence>
<accession>A0AAN9UZ83</accession>
<dbReference type="AlphaFoldDB" id="A0AAN9UZ83"/>
<sequence>MKMDADGVPAWKVIALLATLLATSVSARPSNLTRPDISNSDAVLIVKEHQSTGGEVWAVACTGQLTLALLQCGFDGGCSTNGTVMAQNPVCLEFCSCATEGTLDPFKTGKLKGLIGRAHNDNLLTARSINQTTTKPAVSNYTGVGRLSRVLRANLNSTQTNATTVNSTLPNTTLGS</sequence>
<proteinExistence type="predicted"/>
<feature type="chain" id="PRO_5042922861" evidence="1">
    <location>
        <begin position="28"/>
        <end position="176"/>
    </location>
</feature>
<feature type="signal peptide" evidence="1">
    <location>
        <begin position="1"/>
        <end position="27"/>
    </location>
</feature>
<comment type="caution">
    <text evidence="2">The sequence shown here is derived from an EMBL/GenBank/DDBJ whole genome shotgun (WGS) entry which is preliminary data.</text>
</comment>